<dbReference type="Proteomes" id="UP000287171">
    <property type="component" value="Unassembled WGS sequence"/>
</dbReference>
<feature type="transmembrane region" description="Helical" evidence="1">
    <location>
        <begin position="25"/>
        <end position="48"/>
    </location>
</feature>
<feature type="transmembrane region" description="Helical" evidence="1">
    <location>
        <begin position="205"/>
        <end position="224"/>
    </location>
</feature>
<keyword evidence="1" id="KW-0812">Transmembrane</keyword>
<gene>
    <name evidence="2" type="ORF">KDA_02530</name>
</gene>
<feature type="transmembrane region" description="Helical" evidence="1">
    <location>
        <begin position="60"/>
        <end position="77"/>
    </location>
</feature>
<dbReference type="EMBL" id="BIFT01000001">
    <property type="protein sequence ID" value="GCE24769.1"/>
    <property type="molecule type" value="Genomic_DNA"/>
</dbReference>
<accession>A0A402B095</accession>
<feature type="transmembrane region" description="Helical" evidence="1">
    <location>
        <begin position="172"/>
        <end position="193"/>
    </location>
</feature>
<protein>
    <submittedName>
        <fullName evidence="2">Uncharacterized protein</fullName>
    </submittedName>
</protein>
<comment type="caution">
    <text evidence="2">The sequence shown here is derived from an EMBL/GenBank/DDBJ whole genome shotgun (WGS) entry which is preliminary data.</text>
</comment>
<feature type="transmembrane region" description="Helical" evidence="1">
    <location>
        <begin position="84"/>
        <end position="102"/>
    </location>
</feature>
<sequence>MTDTNLRYSAQSDTRSTSLIWTPPFLLFFAALLGLGLGIASLVTHIWLNSGIYSVEQIGMAYSVILMAAWLVVLLYARSWWTRGGAIFGCVWALCMLGQFWLSRHGSSAQDAIIIQMRATANSVLLASVLCLSIARIRLKLWDAILLWSLLLVFCAYLAYSYLKVPAHESSLLFIEGKIISLALYLSVAVWWLRPSCWRDQPGPTFLFGLAPIILFFLIRSGSLNTEQNVFFLQVFFLCLLLGAIRILQGEKQANSKAKVVEDLSVKPVESQDDEDRA</sequence>
<reference evidence="3" key="1">
    <citation type="submission" date="2018-12" db="EMBL/GenBank/DDBJ databases">
        <title>Tengunoibacter tsumagoiensis gen. nov., sp. nov., Dictyobacter kobayashii sp. nov., D. alpinus sp. nov., and D. joshuensis sp. nov. and description of Dictyobacteraceae fam. nov. within the order Ktedonobacterales isolated from Tengu-no-mugimeshi.</title>
        <authorList>
            <person name="Wang C.M."/>
            <person name="Zheng Y."/>
            <person name="Sakai Y."/>
            <person name="Toyoda A."/>
            <person name="Minakuchi Y."/>
            <person name="Abe K."/>
            <person name="Yokota A."/>
            <person name="Yabe S."/>
        </authorList>
    </citation>
    <scope>NUCLEOTIDE SEQUENCE [LARGE SCALE GENOMIC DNA]</scope>
    <source>
        <strain evidence="3">Uno16</strain>
    </source>
</reference>
<keyword evidence="1" id="KW-1133">Transmembrane helix</keyword>
<feature type="transmembrane region" description="Helical" evidence="1">
    <location>
        <begin position="230"/>
        <end position="248"/>
    </location>
</feature>
<organism evidence="2 3">
    <name type="scientific">Dictyobacter alpinus</name>
    <dbReference type="NCBI Taxonomy" id="2014873"/>
    <lineage>
        <taxon>Bacteria</taxon>
        <taxon>Bacillati</taxon>
        <taxon>Chloroflexota</taxon>
        <taxon>Ktedonobacteria</taxon>
        <taxon>Ktedonobacterales</taxon>
        <taxon>Dictyobacteraceae</taxon>
        <taxon>Dictyobacter</taxon>
    </lineage>
</organism>
<dbReference type="OrthoDB" id="159723at2"/>
<dbReference type="RefSeq" id="WP_126625441.1">
    <property type="nucleotide sequence ID" value="NZ_BIFT01000001.1"/>
</dbReference>
<keyword evidence="1" id="KW-0472">Membrane</keyword>
<evidence type="ECO:0000313" key="2">
    <source>
        <dbReference type="EMBL" id="GCE24769.1"/>
    </source>
</evidence>
<feature type="transmembrane region" description="Helical" evidence="1">
    <location>
        <begin position="114"/>
        <end position="134"/>
    </location>
</feature>
<dbReference type="AlphaFoldDB" id="A0A402B095"/>
<evidence type="ECO:0000256" key="1">
    <source>
        <dbReference type="SAM" id="Phobius"/>
    </source>
</evidence>
<proteinExistence type="predicted"/>
<keyword evidence="3" id="KW-1185">Reference proteome</keyword>
<feature type="transmembrane region" description="Helical" evidence="1">
    <location>
        <begin position="141"/>
        <end position="160"/>
    </location>
</feature>
<evidence type="ECO:0000313" key="3">
    <source>
        <dbReference type="Proteomes" id="UP000287171"/>
    </source>
</evidence>
<name>A0A402B095_9CHLR</name>